<evidence type="ECO:0000313" key="5">
    <source>
        <dbReference type="Proteomes" id="UP000298030"/>
    </source>
</evidence>
<keyword evidence="2" id="KW-0863">Zinc-finger</keyword>
<evidence type="ECO:0000313" key="4">
    <source>
        <dbReference type="EMBL" id="TEB38548.1"/>
    </source>
</evidence>
<keyword evidence="5" id="KW-1185">Reference proteome</keyword>
<dbReference type="GO" id="GO:0008270">
    <property type="term" value="F:zinc ion binding"/>
    <property type="evidence" value="ECO:0007669"/>
    <property type="project" value="UniProtKB-KW"/>
</dbReference>
<keyword evidence="1" id="KW-0507">mRNA processing</keyword>
<dbReference type="SMART" id="SM00343">
    <property type="entry name" value="ZnF_C2HC"/>
    <property type="match status" value="1"/>
</dbReference>
<dbReference type="InterPro" id="IPR036875">
    <property type="entry name" value="Znf_CCHC_sf"/>
</dbReference>
<comment type="caution">
    <text evidence="4">The sequence shown here is derived from an EMBL/GenBank/DDBJ whole genome shotgun (WGS) entry which is preliminary data.</text>
</comment>
<evidence type="ECO:0000256" key="2">
    <source>
        <dbReference type="PROSITE-ProRule" id="PRU00047"/>
    </source>
</evidence>
<proteinExistence type="predicted"/>
<reference evidence="4 5" key="1">
    <citation type="journal article" date="2019" name="Nat. Ecol. Evol.">
        <title>Megaphylogeny resolves global patterns of mushroom evolution.</title>
        <authorList>
            <person name="Varga T."/>
            <person name="Krizsan K."/>
            <person name="Foldi C."/>
            <person name="Dima B."/>
            <person name="Sanchez-Garcia M."/>
            <person name="Sanchez-Ramirez S."/>
            <person name="Szollosi G.J."/>
            <person name="Szarkandi J.G."/>
            <person name="Papp V."/>
            <person name="Albert L."/>
            <person name="Andreopoulos W."/>
            <person name="Angelini C."/>
            <person name="Antonin V."/>
            <person name="Barry K.W."/>
            <person name="Bougher N.L."/>
            <person name="Buchanan P."/>
            <person name="Buyck B."/>
            <person name="Bense V."/>
            <person name="Catcheside P."/>
            <person name="Chovatia M."/>
            <person name="Cooper J."/>
            <person name="Damon W."/>
            <person name="Desjardin D."/>
            <person name="Finy P."/>
            <person name="Geml J."/>
            <person name="Haridas S."/>
            <person name="Hughes K."/>
            <person name="Justo A."/>
            <person name="Karasinski D."/>
            <person name="Kautmanova I."/>
            <person name="Kiss B."/>
            <person name="Kocsube S."/>
            <person name="Kotiranta H."/>
            <person name="LaButti K.M."/>
            <person name="Lechner B.E."/>
            <person name="Liimatainen K."/>
            <person name="Lipzen A."/>
            <person name="Lukacs Z."/>
            <person name="Mihaltcheva S."/>
            <person name="Morgado L.N."/>
            <person name="Niskanen T."/>
            <person name="Noordeloos M.E."/>
            <person name="Ohm R.A."/>
            <person name="Ortiz-Santana B."/>
            <person name="Ovrebo C."/>
            <person name="Racz N."/>
            <person name="Riley R."/>
            <person name="Savchenko A."/>
            <person name="Shiryaev A."/>
            <person name="Soop K."/>
            <person name="Spirin V."/>
            <person name="Szebenyi C."/>
            <person name="Tomsovsky M."/>
            <person name="Tulloss R.E."/>
            <person name="Uehling J."/>
            <person name="Grigoriev I.V."/>
            <person name="Vagvolgyi C."/>
            <person name="Papp T."/>
            <person name="Martin F.M."/>
            <person name="Miettinen O."/>
            <person name="Hibbett D.S."/>
            <person name="Nagy L.G."/>
        </authorList>
    </citation>
    <scope>NUCLEOTIDE SEQUENCE [LARGE SCALE GENOMIC DNA]</scope>
    <source>
        <strain evidence="4 5">FP101781</strain>
    </source>
</reference>
<protein>
    <recommendedName>
        <fullName evidence="3">CCHC-type domain-containing protein</fullName>
    </recommendedName>
</protein>
<name>A0A4Y7TXI8_COPMI</name>
<dbReference type="STRING" id="71717.A0A4Y7TXI8"/>
<evidence type="ECO:0000256" key="1">
    <source>
        <dbReference type="ARBA" id="ARBA00022664"/>
    </source>
</evidence>
<accession>A0A4Y7TXI8</accession>
<feature type="non-terminal residue" evidence="4">
    <location>
        <position position="257"/>
    </location>
</feature>
<dbReference type="SUPFAM" id="SSF57756">
    <property type="entry name" value="Retrovirus zinc finger-like domains"/>
    <property type="match status" value="1"/>
</dbReference>
<dbReference type="PROSITE" id="PS50158">
    <property type="entry name" value="ZF_CCHC"/>
    <property type="match status" value="1"/>
</dbReference>
<dbReference type="Gene3D" id="4.10.60.10">
    <property type="entry name" value="Zinc finger, CCHC-type"/>
    <property type="match status" value="1"/>
</dbReference>
<dbReference type="OrthoDB" id="3205788at2759"/>
<feature type="non-terminal residue" evidence="4">
    <location>
        <position position="1"/>
    </location>
</feature>
<dbReference type="Pfam" id="PF00098">
    <property type="entry name" value="zf-CCHC"/>
    <property type="match status" value="1"/>
</dbReference>
<dbReference type="GO" id="GO:0006397">
    <property type="term" value="P:mRNA processing"/>
    <property type="evidence" value="ECO:0007669"/>
    <property type="project" value="UniProtKB-KW"/>
</dbReference>
<sequence length="257" mass="29034">LPDSEAKEYMAQGRCFRCGGQGHIARNCQRANVVKSNNGSGKPPGLAAFNMEMEYDMDDEILETLPTFSIPFEDYENEPDDIYDTPELVPEVRVALALSDRDAVCKDAFMQWSENVSMPSHTEFHEPCWMRFPKARAQVRNQIGDALAMMAEYQLNIQQPYPGDEFSESQPYGVHERFGVYPLDAELYAILDRHTNVVKSVEKALLARPEFKVARHYAILRGKDLNRRMIARKLNVEFGGAMGNALCEVATCLLTDG</sequence>
<dbReference type="AlphaFoldDB" id="A0A4Y7TXI8"/>
<evidence type="ECO:0000259" key="3">
    <source>
        <dbReference type="PROSITE" id="PS50158"/>
    </source>
</evidence>
<dbReference type="Proteomes" id="UP000298030">
    <property type="component" value="Unassembled WGS sequence"/>
</dbReference>
<keyword evidence="2" id="KW-0479">Metal-binding</keyword>
<dbReference type="InterPro" id="IPR001878">
    <property type="entry name" value="Znf_CCHC"/>
</dbReference>
<gene>
    <name evidence="4" type="ORF">FA13DRAFT_1587637</name>
</gene>
<feature type="domain" description="CCHC-type" evidence="3">
    <location>
        <begin position="14"/>
        <end position="30"/>
    </location>
</feature>
<keyword evidence="2" id="KW-0862">Zinc</keyword>
<dbReference type="EMBL" id="QPFP01000002">
    <property type="protein sequence ID" value="TEB38548.1"/>
    <property type="molecule type" value="Genomic_DNA"/>
</dbReference>
<dbReference type="GO" id="GO:0003676">
    <property type="term" value="F:nucleic acid binding"/>
    <property type="evidence" value="ECO:0007669"/>
    <property type="project" value="InterPro"/>
</dbReference>
<organism evidence="4 5">
    <name type="scientific">Coprinellus micaceus</name>
    <name type="common">Glistening ink-cap mushroom</name>
    <name type="synonym">Coprinus micaceus</name>
    <dbReference type="NCBI Taxonomy" id="71717"/>
    <lineage>
        <taxon>Eukaryota</taxon>
        <taxon>Fungi</taxon>
        <taxon>Dikarya</taxon>
        <taxon>Basidiomycota</taxon>
        <taxon>Agaricomycotina</taxon>
        <taxon>Agaricomycetes</taxon>
        <taxon>Agaricomycetidae</taxon>
        <taxon>Agaricales</taxon>
        <taxon>Agaricineae</taxon>
        <taxon>Psathyrellaceae</taxon>
        <taxon>Coprinellus</taxon>
    </lineage>
</organism>